<dbReference type="OrthoDB" id="9811471at2"/>
<dbReference type="SUPFAM" id="SSF75304">
    <property type="entry name" value="Amidase signature (AS) enzymes"/>
    <property type="match status" value="1"/>
</dbReference>
<keyword evidence="3" id="KW-1185">Reference proteome</keyword>
<evidence type="ECO:0000313" key="2">
    <source>
        <dbReference type="EMBL" id="PRI11327.1"/>
    </source>
</evidence>
<proteinExistence type="predicted"/>
<dbReference type="GO" id="GO:0003824">
    <property type="term" value="F:catalytic activity"/>
    <property type="evidence" value="ECO:0007669"/>
    <property type="project" value="InterPro"/>
</dbReference>
<comment type="caution">
    <text evidence="2">The sequence shown here is derived from an EMBL/GenBank/DDBJ whole genome shotgun (WGS) entry which is preliminary data.</text>
</comment>
<dbReference type="PANTHER" id="PTHR11895:SF176">
    <property type="entry name" value="AMIDASE AMID-RELATED"/>
    <property type="match status" value="1"/>
</dbReference>
<accession>A0A2S9QP12</accession>
<name>A0A2S9QP12_9MICO</name>
<dbReference type="Proteomes" id="UP000238650">
    <property type="component" value="Unassembled WGS sequence"/>
</dbReference>
<protein>
    <submittedName>
        <fullName evidence="2">Glutamyl-tRNA</fullName>
    </submittedName>
</protein>
<gene>
    <name evidence="2" type="ORF">B4915_07350</name>
</gene>
<organism evidence="2 3">
    <name type="scientific">Leucobacter massiliensis</name>
    <dbReference type="NCBI Taxonomy" id="1686285"/>
    <lineage>
        <taxon>Bacteria</taxon>
        <taxon>Bacillati</taxon>
        <taxon>Actinomycetota</taxon>
        <taxon>Actinomycetes</taxon>
        <taxon>Micrococcales</taxon>
        <taxon>Microbacteriaceae</taxon>
        <taxon>Leucobacter</taxon>
    </lineage>
</organism>
<reference evidence="2 3" key="1">
    <citation type="journal article" date="2017" name="New Microbes New Infect">
        <title>Genome sequence of 'Leucobacter massiliensis' sp. nov. isolated from human pharynx after travel to the 2014 Hajj.</title>
        <authorList>
            <person name="Leangapichart T."/>
            <person name="Gautret P."/>
            <person name="Nguyen T.T."/>
            <person name="Armstrong N."/>
            <person name="Rolain J.M."/>
        </authorList>
    </citation>
    <scope>NUCLEOTIDE SEQUENCE [LARGE SCALE GENOMIC DNA]</scope>
    <source>
        <strain evidence="2 3">122RC15</strain>
    </source>
</reference>
<evidence type="ECO:0000259" key="1">
    <source>
        <dbReference type="Pfam" id="PF01425"/>
    </source>
</evidence>
<dbReference type="InterPro" id="IPR036928">
    <property type="entry name" value="AS_sf"/>
</dbReference>
<dbReference type="AlphaFoldDB" id="A0A2S9QP12"/>
<dbReference type="InterPro" id="IPR000120">
    <property type="entry name" value="Amidase"/>
</dbReference>
<dbReference type="Gene3D" id="3.90.1300.10">
    <property type="entry name" value="Amidase signature (AS) domain"/>
    <property type="match status" value="1"/>
</dbReference>
<dbReference type="EMBL" id="MWZD01000017">
    <property type="protein sequence ID" value="PRI11327.1"/>
    <property type="molecule type" value="Genomic_DNA"/>
</dbReference>
<evidence type="ECO:0000313" key="3">
    <source>
        <dbReference type="Proteomes" id="UP000238650"/>
    </source>
</evidence>
<dbReference type="PANTHER" id="PTHR11895">
    <property type="entry name" value="TRANSAMIDASE"/>
    <property type="match status" value="1"/>
</dbReference>
<dbReference type="InterPro" id="IPR023631">
    <property type="entry name" value="Amidase_dom"/>
</dbReference>
<feature type="domain" description="Amidase" evidence="1">
    <location>
        <begin position="23"/>
        <end position="441"/>
    </location>
</feature>
<sequence>MLHYDSIETVSRRIVRRELSSAELTASLLARIDAVDPVLGAYAHVDAEAARATAARLDEELAAGEWRGPLHGVPIAVKDIYADAGQPLEVGMPSRIGAVAAETATVVRRLREAGAVIVGRVHTTEGVYGEHTAPFVAPRNPWGLDRWVGVSSSGSASAAAGGLAFATLGSDTGGSIRMPSAANGVTGLKPTWGRCSRYGVFELAATLDHVGPIARSARDTGIMLEAIAGYDPLDPTSLSAPVDAYGARSSGDLSGMRIGFDADWALGDVSETVRVSLLRAMDVFEGLGAEFVPVRFPDPEQINEDWFVVCGVQTAAAHGAWFDRHEPSYGSALHELISIGRGTSGIGYQEVLQRRETFKGRVARLLSGVDALLIPGLPYEAPPAADTVRMGAQQLAEVHRYTVPFTMSQVPTITFPIGFTEREGLPVAGQLVGAGCTEARLVRLAAAFQGATDHHARHPEL</sequence>
<dbReference type="Pfam" id="PF01425">
    <property type="entry name" value="Amidase"/>
    <property type="match status" value="1"/>
</dbReference>